<dbReference type="PROSITE" id="PS51318">
    <property type="entry name" value="TAT"/>
    <property type="match status" value="1"/>
</dbReference>
<dbReference type="PANTHER" id="PTHR43649">
    <property type="entry name" value="ARABINOSE-BINDING PROTEIN-RELATED"/>
    <property type="match status" value="1"/>
</dbReference>
<dbReference type="RefSeq" id="WP_156742830.1">
    <property type="nucleotide sequence ID" value="NZ_CACRYJ010000059.1"/>
</dbReference>
<organism evidence="2 3">
    <name type="scientific">Occultella aeris</name>
    <dbReference type="NCBI Taxonomy" id="2761496"/>
    <lineage>
        <taxon>Bacteria</taxon>
        <taxon>Bacillati</taxon>
        <taxon>Actinomycetota</taxon>
        <taxon>Actinomycetes</taxon>
        <taxon>Micrococcales</taxon>
        <taxon>Ruaniaceae</taxon>
        <taxon>Occultella</taxon>
    </lineage>
</organism>
<dbReference type="SUPFAM" id="SSF53850">
    <property type="entry name" value="Periplasmic binding protein-like II"/>
    <property type="match status" value="1"/>
</dbReference>
<evidence type="ECO:0000313" key="3">
    <source>
        <dbReference type="Proteomes" id="UP000419743"/>
    </source>
</evidence>
<protein>
    <submittedName>
        <fullName evidence="2">Lipoprotein LipO</fullName>
    </submittedName>
</protein>
<dbReference type="Proteomes" id="UP000419743">
    <property type="component" value="Unassembled WGS sequence"/>
</dbReference>
<dbReference type="InterPro" id="IPR006311">
    <property type="entry name" value="TAT_signal"/>
</dbReference>
<keyword evidence="3" id="KW-1185">Reference proteome</keyword>
<comment type="similarity">
    <text evidence="1">Belongs to the bacterial solute-binding protein 1 family.</text>
</comment>
<evidence type="ECO:0000256" key="1">
    <source>
        <dbReference type="ARBA" id="ARBA00008520"/>
    </source>
</evidence>
<name>A0A7M4DPH8_9MICO</name>
<dbReference type="Gene3D" id="3.40.190.10">
    <property type="entry name" value="Periplasmic binding protein-like II"/>
    <property type="match status" value="1"/>
</dbReference>
<accession>A0A7M4DPH8</accession>
<keyword evidence="2" id="KW-0449">Lipoprotein</keyword>
<proteinExistence type="inferred from homology"/>
<comment type="caution">
    <text evidence="2">The sequence shown here is derived from an EMBL/GenBank/DDBJ whole genome shotgun (WGS) entry which is preliminary data.</text>
</comment>
<evidence type="ECO:0000313" key="2">
    <source>
        <dbReference type="EMBL" id="VZO39372.1"/>
    </source>
</evidence>
<dbReference type="AlphaFoldDB" id="A0A7M4DPH8"/>
<sequence>MGWQHGQLDRRRLLQGTLALGGLAAVGGLAGCSNEGRGDGGSQVADEAVALPTHVPWSGVTTDLVGQDGVSDAVFAYPAEPVSATDRQPGDGRDVEAFSMTTFPAPPGPQSNEFLQALNERLGFALSVSLVPTGDFSARFQTAVAGDQLPDLFTFFPKGEPGLPGMLQERAVDLTQLLSGDAVTRFPFLANVPTESWRSAVYGGKIYGIPIPRGPQSSIVLYGREDVLSDEGVGMTVASAAELHDLCRDLSGGNRWALDKTPIRVLRQMFEIPNGWSEEGGAFTSALEHERQLDALEAGRALVADGLVHPDALVAPNPQRKTWFVSGTVLLMEDTFSAWPGFHTYEIPAGFLLGAIVPPLADGGGQAPIWLGSPTHNITAVGKRAEDRAESLLEVLDYLAAPFGTAEHLFKNYGLPGVHHTLQGSDPILTEQGKSELQLALRYLGEGPWVTYQAGSPEIARSQFEAQSATVPTAVRNPSLTLFSETESRKGGQIGGDIASVENDILLGRRPVTDWTAAVEAWKRDGGDQIADEFAEALALSAG</sequence>
<dbReference type="EMBL" id="CACRYJ010000059">
    <property type="protein sequence ID" value="VZO39372.1"/>
    <property type="molecule type" value="Genomic_DNA"/>
</dbReference>
<reference evidence="2 3" key="1">
    <citation type="submission" date="2019-11" db="EMBL/GenBank/DDBJ databases">
        <authorList>
            <person name="Criscuolo A."/>
        </authorList>
    </citation>
    <scope>NUCLEOTIDE SEQUENCE [LARGE SCALE GENOMIC DNA]</scope>
    <source>
        <strain evidence="2">CIP111667</strain>
    </source>
</reference>
<gene>
    <name evidence="2" type="primary">lipO_12</name>
    <name evidence="2" type="ORF">HALOF300_04060</name>
</gene>
<dbReference type="InterPro" id="IPR050490">
    <property type="entry name" value="Bact_solute-bd_prot1"/>
</dbReference>
<dbReference type="PANTHER" id="PTHR43649:SF31">
    <property type="entry name" value="SN-GLYCEROL-3-PHOSPHATE-BINDING PERIPLASMIC PROTEIN UGPB"/>
    <property type="match status" value="1"/>
</dbReference>